<dbReference type="AlphaFoldDB" id="A0A917KEL2"/>
<protein>
    <submittedName>
        <fullName evidence="1">Uncharacterized protein</fullName>
    </submittedName>
</protein>
<gene>
    <name evidence="1" type="ORF">GCM10010885_20780</name>
</gene>
<evidence type="ECO:0000313" key="2">
    <source>
        <dbReference type="Proteomes" id="UP000637695"/>
    </source>
</evidence>
<accession>A0A917KEL2</accession>
<sequence>MNENLKDKLESIYTNLMALVDTVHRQIAELQAGTGNDDVLQKTFAERQNRVAAIVEAWSGVAERLQHEPRTEELEGWMQKIQIGVRLFSELNERLMEELNHEAQRTMEKLADRQQKVKGITRYADTAQMTDLATHYLRTNPSRWWDHRT</sequence>
<dbReference type="RefSeq" id="WP_188882943.1">
    <property type="nucleotide sequence ID" value="NZ_BMOY01000037.1"/>
</dbReference>
<keyword evidence="2" id="KW-1185">Reference proteome</keyword>
<proteinExistence type="predicted"/>
<reference evidence="1" key="1">
    <citation type="journal article" date="2014" name="Int. J. Syst. Evol. Microbiol.">
        <title>Complete genome sequence of Corynebacterium casei LMG S-19264T (=DSM 44701T), isolated from a smear-ripened cheese.</title>
        <authorList>
            <consortium name="US DOE Joint Genome Institute (JGI-PGF)"/>
            <person name="Walter F."/>
            <person name="Albersmeier A."/>
            <person name="Kalinowski J."/>
            <person name="Ruckert C."/>
        </authorList>
    </citation>
    <scope>NUCLEOTIDE SEQUENCE</scope>
    <source>
        <strain evidence="1">JCM 18487</strain>
    </source>
</reference>
<name>A0A917KEL2_9BACL</name>
<dbReference type="EMBL" id="BMOY01000037">
    <property type="protein sequence ID" value="GGJ11335.1"/>
    <property type="molecule type" value="Genomic_DNA"/>
</dbReference>
<dbReference type="Proteomes" id="UP000637695">
    <property type="component" value="Unassembled WGS sequence"/>
</dbReference>
<comment type="caution">
    <text evidence="1">The sequence shown here is derived from an EMBL/GenBank/DDBJ whole genome shotgun (WGS) entry which is preliminary data.</text>
</comment>
<organism evidence="1 2">
    <name type="scientific">Alicyclobacillus cellulosilyticus</name>
    <dbReference type="NCBI Taxonomy" id="1003997"/>
    <lineage>
        <taxon>Bacteria</taxon>
        <taxon>Bacillati</taxon>
        <taxon>Bacillota</taxon>
        <taxon>Bacilli</taxon>
        <taxon>Bacillales</taxon>
        <taxon>Alicyclobacillaceae</taxon>
        <taxon>Alicyclobacillus</taxon>
    </lineage>
</organism>
<reference evidence="1" key="2">
    <citation type="submission" date="2020-09" db="EMBL/GenBank/DDBJ databases">
        <authorList>
            <person name="Sun Q."/>
            <person name="Ohkuma M."/>
        </authorList>
    </citation>
    <scope>NUCLEOTIDE SEQUENCE</scope>
    <source>
        <strain evidence="1">JCM 18487</strain>
    </source>
</reference>
<evidence type="ECO:0000313" key="1">
    <source>
        <dbReference type="EMBL" id="GGJ11335.1"/>
    </source>
</evidence>